<dbReference type="Proteomes" id="UP001605036">
    <property type="component" value="Unassembled WGS sequence"/>
</dbReference>
<evidence type="ECO:0000256" key="1">
    <source>
        <dbReference type="SAM" id="MobiDB-lite"/>
    </source>
</evidence>
<gene>
    <name evidence="2" type="ORF">R1flu_022282</name>
</gene>
<proteinExistence type="predicted"/>
<reference evidence="2 3" key="1">
    <citation type="submission" date="2024-09" db="EMBL/GenBank/DDBJ databases">
        <title>Chromosome-scale assembly of Riccia fluitans.</title>
        <authorList>
            <person name="Paukszto L."/>
            <person name="Sawicki J."/>
            <person name="Karawczyk K."/>
            <person name="Piernik-Szablinska J."/>
            <person name="Szczecinska M."/>
            <person name="Mazdziarz M."/>
        </authorList>
    </citation>
    <scope>NUCLEOTIDE SEQUENCE [LARGE SCALE GENOMIC DNA]</scope>
    <source>
        <strain evidence="2">Rf_01</strain>
        <tissue evidence="2">Aerial parts of the thallus</tissue>
    </source>
</reference>
<feature type="compositionally biased region" description="Basic and acidic residues" evidence="1">
    <location>
        <begin position="63"/>
        <end position="82"/>
    </location>
</feature>
<name>A0ABD1ZUT5_9MARC</name>
<feature type="compositionally biased region" description="Basic residues" evidence="1">
    <location>
        <begin position="83"/>
        <end position="94"/>
    </location>
</feature>
<evidence type="ECO:0000313" key="3">
    <source>
        <dbReference type="Proteomes" id="UP001605036"/>
    </source>
</evidence>
<dbReference type="EMBL" id="JBHFFA010000001">
    <property type="protein sequence ID" value="KAL2654154.1"/>
    <property type="molecule type" value="Genomic_DNA"/>
</dbReference>
<feature type="region of interest" description="Disordered" evidence="1">
    <location>
        <begin position="63"/>
        <end position="94"/>
    </location>
</feature>
<comment type="caution">
    <text evidence="2">The sequence shown here is derived from an EMBL/GenBank/DDBJ whole genome shotgun (WGS) entry which is preliminary data.</text>
</comment>
<protein>
    <submittedName>
        <fullName evidence="2">Uncharacterized protein</fullName>
    </submittedName>
</protein>
<organism evidence="2 3">
    <name type="scientific">Riccia fluitans</name>
    <dbReference type="NCBI Taxonomy" id="41844"/>
    <lineage>
        <taxon>Eukaryota</taxon>
        <taxon>Viridiplantae</taxon>
        <taxon>Streptophyta</taxon>
        <taxon>Embryophyta</taxon>
        <taxon>Marchantiophyta</taxon>
        <taxon>Marchantiopsida</taxon>
        <taxon>Marchantiidae</taxon>
        <taxon>Marchantiales</taxon>
        <taxon>Ricciaceae</taxon>
        <taxon>Riccia</taxon>
    </lineage>
</organism>
<accession>A0ABD1ZUT5</accession>
<keyword evidence="3" id="KW-1185">Reference proteome</keyword>
<dbReference type="AlphaFoldDB" id="A0ABD1ZUT5"/>
<evidence type="ECO:0000313" key="2">
    <source>
        <dbReference type="EMBL" id="KAL2654154.1"/>
    </source>
</evidence>
<sequence>MKCPVVHSRAESEAEAEVLDNTLSQNLCVYKEIFNNEQECFCKATRTRLQVAARKRFALTEVETKKSKKERSNDAKEKETKKKPQKRKEPAKRRVSAKAMDVSLTIGIVVADIQGETFDKVAEFINQNARMGIITLERDDAHLLLHIQGMISLKASSTRSLKADLRSVIGREENTPLEHLSASKLSGTEGFIQL</sequence>